<feature type="compositionally biased region" description="Basic and acidic residues" evidence="2">
    <location>
        <begin position="725"/>
        <end position="735"/>
    </location>
</feature>
<keyword evidence="1" id="KW-0378">Hydrolase</keyword>
<dbReference type="PANTHER" id="PTHR45629:SF7">
    <property type="entry name" value="DNA EXCISION REPAIR PROTEIN ERCC-6-RELATED"/>
    <property type="match status" value="1"/>
</dbReference>
<protein>
    <submittedName>
        <fullName evidence="4">DNA repair and recombination protein RAD54-like</fullName>
    </submittedName>
</protein>
<accession>A0A7J6LRF7</accession>
<gene>
    <name evidence="4" type="primary">RAD54L</name>
    <name evidence="4" type="ORF">FOL47_006630</name>
</gene>
<evidence type="ECO:0000313" key="4">
    <source>
        <dbReference type="EMBL" id="KAF4661580.1"/>
    </source>
</evidence>
<dbReference type="Gene3D" id="1.20.120.850">
    <property type="entry name" value="SWI2/SNF2 ATPases, N-terminal domain"/>
    <property type="match status" value="1"/>
</dbReference>
<feature type="region of interest" description="Disordered" evidence="2">
    <location>
        <begin position="723"/>
        <end position="797"/>
    </location>
</feature>
<dbReference type="GO" id="GO:0007131">
    <property type="term" value="P:reciprocal meiotic recombination"/>
    <property type="evidence" value="ECO:0007669"/>
    <property type="project" value="TreeGrafter"/>
</dbReference>
<dbReference type="CDD" id="cd18793">
    <property type="entry name" value="SF2_C_SNF"/>
    <property type="match status" value="1"/>
</dbReference>
<sequence>MPMLFVDGIEYTVLKAPYRCPLRRGDITDTVVDNNIVEGKRMTLGCRRQYSTDAVLRYVPQPEESDIDTSPPPSHVEAVGQAADGNKLVLWRGEDGSEVVVDPALSAVLRDHQRQGVQFVFNCLMGLIDDFEGEGCILADDMGLGKTLQSVTIVWTLLTSLVKNWEAEFNKWLGSKVKVCAVAESQRDKVIGAFTGFRYNREMRVLIASYETFRNHCDLLAECPIGLVVCDEAHRLKNDRTKTSACIGGLRTRKRLLLSGTPIQNDLDEFFAMITLANPCLAEEKGRNSFRKRFANPISCGREPDATDEEKALADERLAELSEMSNKFILRRTNVLLAKVLPPKHIVVAFVRLSSIQTKLYKAFITSDCVKATVAKSASRGKVGKNVLSLIQSLTKLCNHPSLIRRFDKRCEKGFEATHATFDELDQLTRAAREATGARGDKIVVSASAKFSLVYNILNELRKGCGLQCDRVVIISNYTQTIDILQKMCQEEKWPVIRLDGSIGVKKRHTLVSTFNDPKADAFVFLLSSKAGGNRLIMFDPDWNPANDRQAMARIWRDGQTKVCWIYRLLSTGTIEEKIFQRQMKKDSLSDIVVQDDSAKDDYTSTIALPKASPTSSTKNNTSTDTEKKSAGSSMFSAAQLKNLFMLQEDTASDTLDTLNIKALPSSQQPYHHGHCEEDLTTWDVFKGKSLMGDPILYSANEAAGNVVSTAMHCLVQLLPEEDANADKDSSEPVRKRNRSDLPCGDWTVAFQRPPSPRYSEAGSPRPPPSDRAGVNFNIGDSRSDIASPRSQRSDSHVNAVPLVSTNDEVIAAAAKIDQVRGVIAGRRRRKNVVGRKHDESAGRVYSIAIGDKIDLRAIASRWEMLTGGKAANPKKLPAAASSPSNMTEDLEAIVLELDVLDPEVIHMKTFDWLDCFLFDFGCIVFWGLTSEEGRKLLHVLRPYVKKPAVETFDDYMVYTPACARTEETDEERHQSTIVNDDIHLSTDGVYERLAYSYAFGQSVKLDLFEWSIDRTIQGTRNIPENLARTGKIGIGITEVTKKMGELFVQRSNINLHSDILDTPDVFWEFDLIERVYEMCRDYLDVRKRLDVLNQKLDIMKDMYEMIQNELNVEHGNKLEVIVIVLIILEVVLECPFGDINYDVLHPYYFNPSAKAGKVDERLLGIRLLTWEYARPFQLTVSKSITFQPWEPCGQFNGQGLNDDSLAVWLKDSQQLVSRKLPAEDTLLGEISTDMSVTCVLHHKGIIYYKVKEDSLIRRWSSTLNTELSAISIGAHGTLLAYGDYIFHITNRECEFLNTGIHSESIEWQTWFEVRPLHDDPMPHLLARLFNQTWQPPTERVESPHSVDIIVSSESWQCGYIFYSNRSIVYLRINYTSYSFPSGEPLLDCCLVPHHVGLIGATFCGYGLGVCIIDVLSRCTLYKSDVFPGYCSDWIHVLQSGHIVFEFDEIDDEEDHTTLGTIPPIWT</sequence>
<dbReference type="Pfam" id="PF02582">
    <property type="entry name" value="DUF155"/>
    <property type="match status" value="1"/>
</dbReference>
<dbReference type="GO" id="GO:0016787">
    <property type="term" value="F:hydrolase activity"/>
    <property type="evidence" value="ECO:0007669"/>
    <property type="project" value="UniProtKB-KW"/>
</dbReference>
<reference evidence="4 5" key="1">
    <citation type="submission" date="2020-04" db="EMBL/GenBank/DDBJ databases">
        <title>Perkinsus chesapeaki whole genome sequence.</title>
        <authorList>
            <person name="Bogema D.R."/>
        </authorList>
    </citation>
    <scope>NUCLEOTIDE SEQUENCE [LARGE SCALE GENOMIC DNA]</scope>
    <source>
        <strain evidence="4">ATCC PRA-425</strain>
    </source>
</reference>
<keyword evidence="5" id="KW-1185">Reference proteome</keyword>
<evidence type="ECO:0000256" key="1">
    <source>
        <dbReference type="ARBA" id="ARBA00022801"/>
    </source>
</evidence>
<dbReference type="GO" id="GO:0015616">
    <property type="term" value="F:DNA translocase activity"/>
    <property type="evidence" value="ECO:0007669"/>
    <property type="project" value="TreeGrafter"/>
</dbReference>
<name>A0A7J6LRF7_PERCH</name>
<dbReference type="OrthoDB" id="413460at2759"/>
<dbReference type="GO" id="GO:0005634">
    <property type="term" value="C:nucleus"/>
    <property type="evidence" value="ECO:0007669"/>
    <property type="project" value="TreeGrafter"/>
</dbReference>
<dbReference type="InterPro" id="IPR000330">
    <property type="entry name" value="SNF2_N"/>
</dbReference>
<evidence type="ECO:0000256" key="2">
    <source>
        <dbReference type="SAM" id="MobiDB-lite"/>
    </source>
</evidence>
<proteinExistence type="predicted"/>
<dbReference type="InterPro" id="IPR027417">
    <property type="entry name" value="P-loop_NTPase"/>
</dbReference>
<organism evidence="4 5">
    <name type="scientific">Perkinsus chesapeaki</name>
    <name type="common">Clam parasite</name>
    <name type="synonym">Perkinsus andrewsi</name>
    <dbReference type="NCBI Taxonomy" id="330153"/>
    <lineage>
        <taxon>Eukaryota</taxon>
        <taxon>Sar</taxon>
        <taxon>Alveolata</taxon>
        <taxon>Perkinsozoa</taxon>
        <taxon>Perkinsea</taxon>
        <taxon>Perkinsida</taxon>
        <taxon>Perkinsidae</taxon>
        <taxon>Perkinsus</taxon>
    </lineage>
</organism>
<evidence type="ECO:0000313" key="5">
    <source>
        <dbReference type="Proteomes" id="UP000591131"/>
    </source>
</evidence>
<dbReference type="InterPro" id="IPR049730">
    <property type="entry name" value="SNF2/RAD54-like_C"/>
</dbReference>
<feature type="region of interest" description="Disordered" evidence="2">
    <location>
        <begin position="605"/>
        <end position="633"/>
    </location>
</feature>
<dbReference type="SMART" id="SM00490">
    <property type="entry name" value="HELICc"/>
    <property type="match status" value="1"/>
</dbReference>
<evidence type="ECO:0000259" key="3">
    <source>
        <dbReference type="PROSITE" id="PS51192"/>
    </source>
</evidence>
<feature type="compositionally biased region" description="Low complexity" evidence="2">
    <location>
        <begin position="611"/>
        <end position="624"/>
    </location>
</feature>
<dbReference type="InterPro" id="IPR038718">
    <property type="entry name" value="SNF2-like_sf"/>
</dbReference>
<dbReference type="Gene3D" id="3.40.50.10810">
    <property type="entry name" value="Tandem AAA-ATPase domain"/>
    <property type="match status" value="1"/>
</dbReference>
<dbReference type="GO" id="GO:0045003">
    <property type="term" value="P:double-strand break repair via synthesis-dependent strand annealing"/>
    <property type="evidence" value="ECO:0007669"/>
    <property type="project" value="TreeGrafter"/>
</dbReference>
<dbReference type="Pfam" id="PF00176">
    <property type="entry name" value="SNF2-rel_dom"/>
    <property type="match status" value="1"/>
</dbReference>
<dbReference type="PANTHER" id="PTHR45629">
    <property type="entry name" value="SNF2/RAD54 FAMILY MEMBER"/>
    <property type="match status" value="1"/>
</dbReference>
<dbReference type="Proteomes" id="UP000591131">
    <property type="component" value="Unassembled WGS sequence"/>
</dbReference>
<dbReference type="Pfam" id="PF00271">
    <property type="entry name" value="Helicase_C"/>
    <property type="match status" value="1"/>
</dbReference>
<dbReference type="SUPFAM" id="SSF52540">
    <property type="entry name" value="P-loop containing nucleoside triphosphate hydrolases"/>
    <property type="match status" value="2"/>
</dbReference>
<dbReference type="EMBL" id="JAAPAO010000373">
    <property type="protein sequence ID" value="KAF4661580.1"/>
    <property type="molecule type" value="Genomic_DNA"/>
</dbReference>
<dbReference type="InterPro" id="IPR003734">
    <property type="entry name" value="DUF155"/>
</dbReference>
<dbReference type="InterPro" id="IPR050496">
    <property type="entry name" value="SNF2_RAD54_helicase_repair"/>
</dbReference>
<dbReference type="SMART" id="SM00487">
    <property type="entry name" value="DEXDc"/>
    <property type="match status" value="1"/>
</dbReference>
<dbReference type="InterPro" id="IPR001650">
    <property type="entry name" value="Helicase_C-like"/>
</dbReference>
<comment type="caution">
    <text evidence="4">The sequence shown here is derived from an EMBL/GenBank/DDBJ whole genome shotgun (WGS) entry which is preliminary data.</text>
</comment>
<dbReference type="InterPro" id="IPR014001">
    <property type="entry name" value="Helicase_ATP-bd"/>
</dbReference>
<dbReference type="PROSITE" id="PS51192">
    <property type="entry name" value="HELICASE_ATP_BIND_1"/>
    <property type="match status" value="1"/>
</dbReference>
<dbReference type="GO" id="GO:0005524">
    <property type="term" value="F:ATP binding"/>
    <property type="evidence" value="ECO:0007669"/>
    <property type="project" value="InterPro"/>
</dbReference>
<feature type="domain" description="Helicase ATP-binding" evidence="3">
    <location>
        <begin position="127"/>
        <end position="280"/>
    </location>
</feature>
<dbReference type="CDD" id="cd18004">
    <property type="entry name" value="DEXHc_RAD54"/>
    <property type="match status" value="1"/>
</dbReference>
<dbReference type="Gene3D" id="3.40.50.300">
    <property type="entry name" value="P-loop containing nucleotide triphosphate hydrolases"/>
    <property type="match status" value="1"/>
</dbReference>